<accession>A0A7J4Y0I1</accession>
<dbReference type="GO" id="GO:0022857">
    <property type="term" value="F:transmembrane transporter activity"/>
    <property type="evidence" value="ECO:0007669"/>
    <property type="project" value="InterPro"/>
</dbReference>
<feature type="transmembrane region" description="Helical" evidence="7">
    <location>
        <begin position="319"/>
        <end position="337"/>
    </location>
</feature>
<keyword evidence="3" id="KW-1003">Cell membrane</keyword>
<comment type="subcellular location">
    <subcellularLocation>
        <location evidence="1">Cell membrane</location>
        <topology evidence="1">Multi-pass membrane protein</topology>
    </subcellularLocation>
</comment>
<feature type="transmembrane region" description="Helical" evidence="7">
    <location>
        <begin position="103"/>
        <end position="121"/>
    </location>
</feature>
<comment type="caution">
    <text evidence="9">The sequence shown here is derived from an EMBL/GenBank/DDBJ whole genome shotgun (WGS) entry which is preliminary data.</text>
</comment>
<dbReference type="Pfam" id="PF07690">
    <property type="entry name" value="MFS_1"/>
    <property type="match status" value="1"/>
</dbReference>
<gene>
    <name evidence="9" type="ORF">F3B90_08050</name>
</gene>
<dbReference type="SUPFAM" id="SSF103473">
    <property type="entry name" value="MFS general substrate transporter"/>
    <property type="match status" value="1"/>
</dbReference>
<dbReference type="PROSITE" id="PS50850">
    <property type="entry name" value="MFS"/>
    <property type="match status" value="1"/>
</dbReference>
<dbReference type="InterPro" id="IPR020846">
    <property type="entry name" value="MFS_dom"/>
</dbReference>
<dbReference type="AlphaFoldDB" id="A0A7J4Y0I1"/>
<keyword evidence="5 7" id="KW-1133">Transmembrane helix</keyword>
<feature type="transmembrane region" description="Helical" evidence="7">
    <location>
        <begin position="77"/>
        <end position="97"/>
    </location>
</feature>
<evidence type="ECO:0000256" key="4">
    <source>
        <dbReference type="ARBA" id="ARBA00022692"/>
    </source>
</evidence>
<dbReference type="GO" id="GO:0005886">
    <property type="term" value="C:plasma membrane"/>
    <property type="evidence" value="ECO:0007669"/>
    <property type="project" value="UniProtKB-SubCell"/>
</dbReference>
<evidence type="ECO:0000313" key="9">
    <source>
        <dbReference type="EMBL" id="KAA4628409.1"/>
    </source>
</evidence>
<proteinExistence type="predicted"/>
<dbReference type="InterPro" id="IPR036259">
    <property type="entry name" value="MFS_trans_sf"/>
</dbReference>
<evidence type="ECO:0000259" key="8">
    <source>
        <dbReference type="PROSITE" id="PS50850"/>
    </source>
</evidence>
<evidence type="ECO:0000313" key="10">
    <source>
        <dbReference type="Proteomes" id="UP000424805"/>
    </source>
</evidence>
<feature type="transmembrane region" description="Helical" evidence="7">
    <location>
        <begin position="343"/>
        <end position="362"/>
    </location>
</feature>
<feature type="transmembrane region" description="Helical" evidence="7">
    <location>
        <begin position="7"/>
        <end position="30"/>
    </location>
</feature>
<dbReference type="PANTHER" id="PTHR42718:SF46">
    <property type="entry name" value="BLR6921 PROTEIN"/>
    <property type="match status" value="1"/>
</dbReference>
<evidence type="ECO:0000256" key="6">
    <source>
        <dbReference type="ARBA" id="ARBA00023136"/>
    </source>
</evidence>
<keyword evidence="4 7" id="KW-0812">Transmembrane</keyword>
<dbReference type="Gene3D" id="1.20.1720.10">
    <property type="entry name" value="Multidrug resistance protein D"/>
    <property type="match status" value="1"/>
</dbReference>
<keyword evidence="6 7" id="KW-0472">Membrane</keyword>
<feature type="transmembrane region" description="Helical" evidence="7">
    <location>
        <begin position="414"/>
        <end position="434"/>
    </location>
</feature>
<feature type="transmembrane region" description="Helical" evidence="7">
    <location>
        <begin position="164"/>
        <end position="182"/>
    </location>
</feature>
<feature type="transmembrane region" description="Helical" evidence="7">
    <location>
        <begin position="133"/>
        <end position="158"/>
    </location>
</feature>
<dbReference type="EMBL" id="VWFP01000006">
    <property type="protein sequence ID" value="KAA4628409.1"/>
    <property type="molecule type" value="Genomic_DNA"/>
</dbReference>
<evidence type="ECO:0000256" key="1">
    <source>
        <dbReference type="ARBA" id="ARBA00004651"/>
    </source>
</evidence>
<dbReference type="PANTHER" id="PTHR42718">
    <property type="entry name" value="MAJOR FACILITATOR SUPERFAMILY MULTIDRUG TRANSPORTER MFSC"/>
    <property type="match status" value="1"/>
</dbReference>
<dbReference type="CDD" id="cd17321">
    <property type="entry name" value="MFS_MMR_MDR_like"/>
    <property type="match status" value="1"/>
</dbReference>
<evidence type="ECO:0000256" key="5">
    <source>
        <dbReference type="ARBA" id="ARBA00022989"/>
    </source>
</evidence>
<keyword evidence="2" id="KW-0813">Transport</keyword>
<dbReference type="InterPro" id="IPR011701">
    <property type="entry name" value="MFS"/>
</dbReference>
<sequence>MNLKKRIILSLILLSYFITAIDGSIVITGLTKIAEDLRLTHTELSWVQNAYVLAFGGFMLMGGSLGDTFGRKRMFNLSLILFGIGSLGAGIAQTTPIMIVSRFFQGFGAAILAPTSLALIMDYFEGKERVKAVAWYGSISGLGLCIGLIAGGAITSYLSWRDGFLINIPIIAVMLLLSFKYLDNKKITIFRFDSLGTILSVTGIFCIIYAIDGAINIITWFIIGTILLIIFVRNESQNPTPIMPLHLFYDRNRCSAYIARALLIAALMGYNFFISEFMQIRFHYTPLWAGCAFFPMTITTFIGAIKVPKLVERYGDKKVLTLGFLLLIIGFCRLLLLDNCSSYLWGIAIPMIFIGFGQGFAMSPLTNLGISNVNSSDAGAASGLVNVAHQIGGAFGLSIMVAASNGLDNTLARFHIGMLVALTCIVLALCSIIIKTKYKFSYIIYLINKERNHINRND</sequence>
<protein>
    <submittedName>
        <fullName evidence="9">MFS transporter</fullName>
    </submittedName>
</protein>
<feature type="transmembrane region" description="Helical" evidence="7">
    <location>
        <begin position="194"/>
        <end position="211"/>
    </location>
</feature>
<feature type="transmembrane region" description="Helical" evidence="7">
    <location>
        <begin position="217"/>
        <end position="233"/>
    </location>
</feature>
<organism evidence="9 10">
    <name type="scientific">Bacteroides ovatus</name>
    <dbReference type="NCBI Taxonomy" id="28116"/>
    <lineage>
        <taxon>Bacteria</taxon>
        <taxon>Pseudomonadati</taxon>
        <taxon>Bacteroidota</taxon>
        <taxon>Bacteroidia</taxon>
        <taxon>Bacteroidales</taxon>
        <taxon>Bacteroidaceae</taxon>
        <taxon>Bacteroides</taxon>
    </lineage>
</organism>
<dbReference type="Gene3D" id="1.20.1250.20">
    <property type="entry name" value="MFS general substrate transporter like domains"/>
    <property type="match status" value="1"/>
</dbReference>
<dbReference type="PRINTS" id="PR01036">
    <property type="entry name" value="TCRTETB"/>
</dbReference>
<evidence type="ECO:0000256" key="3">
    <source>
        <dbReference type="ARBA" id="ARBA00022475"/>
    </source>
</evidence>
<feature type="domain" description="Major facilitator superfamily (MFS) profile" evidence="8">
    <location>
        <begin position="8"/>
        <end position="439"/>
    </location>
</feature>
<dbReference type="Proteomes" id="UP000424805">
    <property type="component" value="Unassembled WGS sequence"/>
</dbReference>
<feature type="transmembrane region" description="Helical" evidence="7">
    <location>
        <begin position="50"/>
        <end position="70"/>
    </location>
</feature>
<evidence type="ECO:0000256" key="7">
    <source>
        <dbReference type="SAM" id="Phobius"/>
    </source>
</evidence>
<reference evidence="9 10" key="1">
    <citation type="journal article" date="2019" name="Nat. Med.">
        <title>A library of human gut bacterial isolates paired with longitudinal multiomics data enables mechanistic microbiome research.</title>
        <authorList>
            <person name="Poyet M."/>
            <person name="Groussin M."/>
            <person name="Gibbons S.M."/>
            <person name="Avila-Pacheco J."/>
            <person name="Jiang X."/>
            <person name="Kearney S.M."/>
            <person name="Perrotta A.R."/>
            <person name="Berdy B."/>
            <person name="Zhao S."/>
            <person name="Lieberman T.D."/>
            <person name="Swanson P.K."/>
            <person name="Smith M."/>
            <person name="Roesemann S."/>
            <person name="Alexander J.E."/>
            <person name="Rich S.A."/>
            <person name="Livny J."/>
            <person name="Vlamakis H."/>
            <person name="Clish C."/>
            <person name="Bullock K."/>
            <person name="Deik A."/>
            <person name="Scott J."/>
            <person name="Pierce K.A."/>
            <person name="Xavier R.J."/>
            <person name="Alm E.J."/>
        </authorList>
    </citation>
    <scope>NUCLEOTIDE SEQUENCE [LARGE SCALE GENOMIC DNA]</scope>
    <source>
        <strain evidence="9 10">BIOML-A15</strain>
    </source>
</reference>
<feature type="transmembrane region" description="Helical" evidence="7">
    <location>
        <begin position="254"/>
        <end position="274"/>
    </location>
</feature>
<name>A0A7J4Y0I1_BACOV</name>
<feature type="transmembrane region" description="Helical" evidence="7">
    <location>
        <begin position="286"/>
        <end position="307"/>
    </location>
</feature>
<feature type="transmembrane region" description="Helical" evidence="7">
    <location>
        <begin position="383"/>
        <end position="402"/>
    </location>
</feature>
<evidence type="ECO:0000256" key="2">
    <source>
        <dbReference type="ARBA" id="ARBA00022448"/>
    </source>
</evidence>